<proteinExistence type="predicted"/>
<keyword evidence="2" id="KW-1185">Reference proteome</keyword>
<dbReference type="AlphaFoldDB" id="A0AAW0KID3"/>
<protein>
    <submittedName>
        <fullName evidence="1">Uncharacterized protein</fullName>
    </submittedName>
</protein>
<reference evidence="1 2" key="1">
    <citation type="journal article" date="2018" name="Sci. Data">
        <title>The draft genome sequence of cork oak.</title>
        <authorList>
            <person name="Ramos A.M."/>
            <person name="Usie A."/>
            <person name="Barbosa P."/>
            <person name="Barros P.M."/>
            <person name="Capote T."/>
            <person name="Chaves I."/>
            <person name="Simoes F."/>
            <person name="Abreu I."/>
            <person name="Carrasquinho I."/>
            <person name="Faro C."/>
            <person name="Guimaraes J.B."/>
            <person name="Mendonca D."/>
            <person name="Nobrega F."/>
            <person name="Rodrigues L."/>
            <person name="Saibo N.J.M."/>
            <person name="Varela M.C."/>
            <person name="Egas C."/>
            <person name="Matos J."/>
            <person name="Miguel C.M."/>
            <person name="Oliveira M.M."/>
            <person name="Ricardo C.P."/>
            <person name="Goncalves S."/>
        </authorList>
    </citation>
    <scope>NUCLEOTIDE SEQUENCE [LARGE SCALE GENOMIC DNA]</scope>
    <source>
        <strain evidence="2">cv. HL8</strain>
    </source>
</reference>
<sequence>MGAAKIVSRMNPVIQPWLNLGNDTNEEGIVADSMVASDNNDDVGLERCEGHLNVASQDPVEVY</sequence>
<name>A0AAW0KID3_QUESU</name>
<evidence type="ECO:0000313" key="2">
    <source>
        <dbReference type="Proteomes" id="UP000237347"/>
    </source>
</evidence>
<dbReference type="EMBL" id="PKMF04000305">
    <property type="protein sequence ID" value="KAK7838500.1"/>
    <property type="molecule type" value="Genomic_DNA"/>
</dbReference>
<comment type="caution">
    <text evidence="1">The sequence shown here is derived from an EMBL/GenBank/DDBJ whole genome shotgun (WGS) entry which is preliminary data.</text>
</comment>
<accession>A0AAW0KID3</accession>
<dbReference type="Proteomes" id="UP000237347">
    <property type="component" value="Unassembled WGS sequence"/>
</dbReference>
<organism evidence="1 2">
    <name type="scientific">Quercus suber</name>
    <name type="common">Cork oak</name>
    <dbReference type="NCBI Taxonomy" id="58331"/>
    <lineage>
        <taxon>Eukaryota</taxon>
        <taxon>Viridiplantae</taxon>
        <taxon>Streptophyta</taxon>
        <taxon>Embryophyta</taxon>
        <taxon>Tracheophyta</taxon>
        <taxon>Spermatophyta</taxon>
        <taxon>Magnoliopsida</taxon>
        <taxon>eudicotyledons</taxon>
        <taxon>Gunneridae</taxon>
        <taxon>Pentapetalae</taxon>
        <taxon>rosids</taxon>
        <taxon>fabids</taxon>
        <taxon>Fagales</taxon>
        <taxon>Fagaceae</taxon>
        <taxon>Quercus</taxon>
    </lineage>
</organism>
<evidence type="ECO:0000313" key="1">
    <source>
        <dbReference type="EMBL" id="KAK7838500.1"/>
    </source>
</evidence>
<gene>
    <name evidence="1" type="ORF">CFP56_019536</name>
</gene>